<dbReference type="Proteomes" id="UP001500037">
    <property type="component" value="Unassembled WGS sequence"/>
</dbReference>
<evidence type="ECO:0000313" key="1">
    <source>
        <dbReference type="EMBL" id="GAA1228060.1"/>
    </source>
</evidence>
<organism evidence="1 2">
    <name type="scientific">Kitasatospora nipponensis</name>
    <dbReference type="NCBI Taxonomy" id="258049"/>
    <lineage>
        <taxon>Bacteria</taxon>
        <taxon>Bacillati</taxon>
        <taxon>Actinomycetota</taxon>
        <taxon>Actinomycetes</taxon>
        <taxon>Kitasatosporales</taxon>
        <taxon>Streptomycetaceae</taxon>
        <taxon>Kitasatospora</taxon>
    </lineage>
</organism>
<sequence>MRRAGRGAGPGSRNPARHNAALLIREPSALLPGPAACTSLCGTWHGWATTRKDVRIGVLKAQKDPGATLPGSLTP</sequence>
<gene>
    <name evidence="1" type="ORF">GCM10009665_18170</name>
</gene>
<accession>A0ABP4GQL4</accession>
<reference evidence="2" key="1">
    <citation type="journal article" date="2019" name="Int. J. Syst. Evol. Microbiol.">
        <title>The Global Catalogue of Microorganisms (GCM) 10K type strain sequencing project: providing services to taxonomists for standard genome sequencing and annotation.</title>
        <authorList>
            <consortium name="The Broad Institute Genomics Platform"/>
            <consortium name="The Broad Institute Genome Sequencing Center for Infectious Disease"/>
            <person name="Wu L."/>
            <person name="Ma J."/>
        </authorList>
    </citation>
    <scope>NUCLEOTIDE SEQUENCE [LARGE SCALE GENOMIC DNA]</scope>
    <source>
        <strain evidence="2">JCM 13004</strain>
    </source>
</reference>
<keyword evidence="2" id="KW-1185">Reference proteome</keyword>
<comment type="caution">
    <text evidence="1">The sequence shown here is derived from an EMBL/GenBank/DDBJ whole genome shotgun (WGS) entry which is preliminary data.</text>
</comment>
<proteinExistence type="predicted"/>
<name>A0ABP4GQL4_9ACTN</name>
<protein>
    <submittedName>
        <fullName evidence="1">Uncharacterized protein</fullName>
    </submittedName>
</protein>
<dbReference type="EMBL" id="BAAALF010000021">
    <property type="protein sequence ID" value="GAA1228060.1"/>
    <property type="molecule type" value="Genomic_DNA"/>
</dbReference>
<evidence type="ECO:0000313" key="2">
    <source>
        <dbReference type="Proteomes" id="UP001500037"/>
    </source>
</evidence>